<evidence type="ECO:0000256" key="1">
    <source>
        <dbReference type="SAM" id="Coils"/>
    </source>
</evidence>
<accession>A0A4Y4XJI5</accession>
<proteinExistence type="predicted"/>
<dbReference type="Proteomes" id="UP000319650">
    <property type="component" value="Unassembled WGS sequence"/>
</dbReference>
<evidence type="ECO:0000313" key="3">
    <source>
        <dbReference type="Proteomes" id="UP000319650"/>
    </source>
</evidence>
<keyword evidence="1" id="KW-0175">Coiled coil</keyword>
<gene>
    <name evidence="2" type="ORF">B0X64_03695</name>
</gene>
<dbReference type="AlphaFoldDB" id="A0A4Y4XJI5"/>
<feature type="non-terminal residue" evidence="2">
    <location>
        <position position="342"/>
    </location>
</feature>
<evidence type="ECO:0000313" key="2">
    <source>
        <dbReference type="EMBL" id="OOQ40449.1"/>
    </source>
</evidence>
<name>A0A4Y4XJI5_HELPX</name>
<feature type="non-terminal residue" evidence="2">
    <location>
        <position position="1"/>
    </location>
</feature>
<protein>
    <submittedName>
        <fullName evidence="2">Uncharacterized protein</fullName>
    </submittedName>
</protein>
<sequence>IKEIDEKYPINENFKKQFEEFESNVKHLNETKKDFERKKESWIKEIENDCKNQKTLDPNYDVLLDNIQQMCKNYIASHAVNDVSKDIKSMMCQLYLKKIDLLVNSEIEQYRYSNFFESARKSLWESIKTLDNESGVHLFPKNPKEIKKKFEDNKEKFKQSKNVSEFAEYCRECNPYTAFQNLRNKVQFPLSGGLSHQFDELVPTMKEYKEPKITDNDLKTALFTCIDYSSPSEFDQSDWFFRGSLFRKMDFHPNAIWNFFGSILKDGQALQIIMFDKNNDLVIYDSEKSFNIPKKYLQEIDQELLKEIRQSEFPFNIEAKGECDNNVCQFEFFKKDTSHLLF</sequence>
<feature type="coiled-coil region" evidence="1">
    <location>
        <begin position="11"/>
        <end position="45"/>
    </location>
</feature>
<organism evidence="2 3">
    <name type="scientific">Helicobacter pylori</name>
    <name type="common">Campylobacter pylori</name>
    <dbReference type="NCBI Taxonomy" id="210"/>
    <lineage>
        <taxon>Bacteria</taxon>
        <taxon>Pseudomonadati</taxon>
        <taxon>Campylobacterota</taxon>
        <taxon>Epsilonproteobacteria</taxon>
        <taxon>Campylobacterales</taxon>
        <taxon>Helicobacteraceae</taxon>
        <taxon>Helicobacter</taxon>
    </lineage>
</organism>
<comment type="caution">
    <text evidence="2">The sequence shown here is derived from an EMBL/GenBank/DDBJ whole genome shotgun (WGS) entry which is preliminary data.</text>
</comment>
<reference evidence="2 3" key="1">
    <citation type="journal article" date="2017" name="Front. Cell. Infect. Microbiol.">
        <title>Whole Genome Sequence and Phylogenetic Analysis Show Helicobacter pylori Strains from Latin America Have Followed a Unique Evolution Pathway.</title>
        <authorList>
            <person name="Munoz-Ramirez Z.Y."/>
            <person name="Mendez-Tenorio A."/>
            <person name="Kato I."/>
            <person name="Bravo M.M."/>
            <person name="Rizzato C."/>
            <person name="Thorell K."/>
            <person name="Torres R.C."/>
            <person name="Aviles-Jimenez F."/>
            <person name="Camorlinga M."/>
            <person name="Canzian F."/>
            <person name="Torres J."/>
        </authorList>
    </citation>
    <scope>NUCLEOTIDE SEQUENCE [LARGE SCALE GENOMIC DNA]</scope>
    <source>
        <strain evidence="2 3">CM22351</strain>
    </source>
</reference>
<dbReference type="EMBL" id="MUPN01000356">
    <property type="protein sequence ID" value="OOQ40449.1"/>
    <property type="molecule type" value="Genomic_DNA"/>
</dbReference>